<evidence type="ECO:0000259" key="4">
    <source>
        <dbReference type="PROSITE" id="PS50968"/>
    </source>
</evidence>
<dbReference type="InterPro" id="IPR033753">
    <property type="entry name" value="GCV_H/Fam206"/>
</dbReference>
<dbReference type="InterPro" id="IPR000089">
    <property type="entry name" value="Biotin_lipoyl"/>
</dbReference>
<dbReference type="HAMAP" id="MF_00272">
    <property type="entry name" value="GcvH"/>
    <property type="match status" value="1"/>
</dbReference>
<sequence>MANVPNDRKYTKDHEWVLTTGDGRVKIGITDYAQKQLGDIVFVELPNAGDTFEAGQPLGSIESVKSVSEVYSPLAGTVAAVNESLNDEPEEVNSDAFGNGWLVEITLSKGSTTDGLLTAAEYEQYISSDD</sequence>
<dbReference type="NCBIfam" id="TIGR00527">
    <property type="entry name" value="gcvH"/>
    <property type="match status" value="1"/>
</dbReference>
<comment type="cofactor">
    <cofactor evidence="3">
        <name>(R)-lipoate</name>
        <dbReference type="ChEBI" id="CHEBI:83088"/>
    </cofactor>
    <text evidence="3">Binds 1 lipoyl cofactor covalently.</text>
</comment>
<dbReference type="InterPro" id="IPR003016">
    <property type="entry name" value="2-oxoA_DH_lipoyl-BS"/>
</dbReference>
<comment type="function">
    <text evidence="3">The glycine cleavage system catalyzes the degradation of glycine. The H protein shuttles the methylamine group of glycine from the P protein to the T protein.</text>
</comment>
<dbReference type="InterPro" id="IPR017453">
    <property type="entry name" value="GCV_H_sub"/>
</dbReference>
<dbReference type="SUPFAM" id="SSF51230">
    <property type="entry name" value="Single hybrid motif"/>
    <property type="match status" value="1"/>
</dbReference>
<dbReference type="Gene3D" id="2.40.50.100">
    <property type="match status" value="1"/>
</dbReference>
<feature type="modified residue" description="N6-lipoyllysine" evidence="3">
    <location>
        <position position="65"/>
    </location>
</feature>
<reference evidence="6" key="1">
    <citation type="journal article" date="2019" name="Int. J. Syst. Evol. Microbiol.">
        <title>The Global Catalogue of Microorganisms (GCM) 10K type strain sequencing project: providing services to taxonomists for standard genome sequencing and annotation.</title>
        <authorList>
            <consortium name="The Broad Institute Genomics Platform"/>
            <consortium name="The Broad Institute Genome Sequencing Center for Infectious Disease"/>
            <person name="Wu L."/>
            <person name="Ma J."/>
        </authorList>
    </citation>
    <scope>NUCLEOTIDE SEQUENCE [LARGE SCALE GENOMIC DNA]</scope>
    <source>
        <strain evidence="6">JCM 13004</strain>
    </source>
</reference>
<dbReference type="Proteomes" id="UP001500037">
    <property type="component" value="Unassembled WGS sequence"/>
</dbReference>
<evidence type="ECO:0000313" key="6">
    <source>
        <dbReference type="Proteomes" id="UP001500037"/>
    </source>
</evidence>
<dbReference type="EMBL" id="BAAALF010000039">
    <property type="protein sequence ID" value="GAA1236098.1"/>
    <property type="molecule type" value="Genomic_DNA"/>
</dbReference>
<evidence type="ECO:0000313" key="5">
    <source>
        <dbReference type="EMBL" id="GAA1236098.1"/>
    </source>
</evidence>
<dbReference type="RefSeq" id="WP_344441804.1">
    <property type="nucleotide sequence ID" value="NZ_BAAALF010000039.1"/>
</dbReference>
<accession>A0ABP4GSA3</accession>
<dbReference type="CDD" id="cd06848">
    <property type="entry name" value="GCS_H"/>
    <property type="match status" value="1"/>
</dbReference>
<dbReference type="Pfam" id="PF01597">
    <property type="entry name" value="GCV_H"/>
    <property type="match status" value="1"/>
</dbReference>
<organism evidence="5 6">
    <name type="scientific">Kitasatospora nipponensis</name>
    <dbReference type="NCBI Taxonomy" id="258049"/>
    <lineage>
        <taxon>Bacteria</taxon>
        <taxon>Bacillati</taxon>
        <taxon>Actinomycetota</taxon>
        <taxon>Actinomycetes</taxon>
        <taxon>Kitasatosporales</taxon>
        <taxon>Streptomycetaceae</taxon>
        <taxon>Kitasatospora</taxon>
    </lineage>
</organism>
<dbReference type="PROSITE" id="PS50968">
    <property type="entry name" value="BIOTINYL_LIPOYL"/>
    <property type="match status" value="1"/>
</dbReference>
<dbReference type="InterPro" id="IPR002930">
    <property type="entry name" value="GCV_H"/>
</dbReference>
<gene>
    <name evidence="5" type="primary">gcvH_1</name>
    <name evidence="3" type="synonym">gcvH</name>
    <name evidence="5" type="ORF">GCM10009665_27870</name>
</gene>
<evidence type="ECO:0000256" key="3">
    <source>
        <dbReference type="HAMAP-Rule" id="MF_00272"/>
    </source>
</evidence>
<feature type="domain" description="Lipoyl-binding" evidence="4">
    <location>
        <begin position="24"/>
        <end position="106"/>
    </location>
</feature>
<comment type="similarity">
    <text evidence="1 3">Belongs to the GcvH family.</text>
</comment>
<dbReference type="PANTHER" id="PTHR11715">
    <property type="entry name" value="GLYCINE CLEAVAGE SYSTEM H PROTEIN"/>
    <property type="match status" value="1"/>
</dbReference>
<proteinExistence type="inferred from homology"/>
<keyword evidence="6" id="KW-1185">Reference proteome</keyword>
<name>A0ABP4GSA3_9ACTN</name>
<dbReference type="InterPro" id="IPR011053">
    <property type="entry name" value="Single_hybrid_motif"/>
</dbReference>
<comment type="caution">
    <text evidence="5">The sequence shown here is derived from an EMBL/GenBank/DDBJ whole genome shotgun (WGS) entry which is preliminary data.</text>
</comment>
<protein>
    <recommendedName>
        <fullName evidence="3">Glycine cleavage system H protein</fullName>
    </recommendedName>
</protein>
<keyword evidence="2 3" id="KW-0450">Lipoyl</keyword>
<evidence type="ECO:0000256" key="1">
    <source>
        <dbReference type="ARBA" id="ARBA00009249"/>
    </source>
</evidence>
<comment type="subunit">
    <text evidence="3">The glycine cleavage system is composed of four proteins: P, T, L and H.</text>
</comment>
<dbReference type="PANTHER" id="PTHR11715:SF3">
    <property type="entry name" value="GLYCINE CLEAVAGE SYSTEM H PROTEIN-RELATED"/>
    <property type="match status" value="1"/>
</dbReference>
<dbReference type="PROSITE" id="PS00189">
    <property type="entry name" value="LIPOYL"/>
    <property type="match status" value="1"/>
</dbReference>
<dbReference type="NCBIfam" id="NF002270">
    <property type="entry name" value="PRK01202.1"/>
    <property type="match status" value="1"/>
</dbReference>
<evidence type="ECO:0000256" key="2">
    <source>
        <dbReference type="ARBA" id="ARBA00022823"/>
    </source>
</evidence>